<organism evidence="1 2">
    <name type="scientific">Arenibacterium halophilum</name>
    <dbReference type="NCBI Taxonomy" id="2583821"/>
    <lineage>
        <taxon>Bacteria</taxon>
        <taxon>Pseudomonadati</taxon>
        <taxon>Pseudomonadota</taxon>
        <taxon>Alphaproteobacteria</taxon>
        <taxon>Rhodobacterales</taxon>
        <taxon>Paracoccaceae</taxon>
        <taxon>Arenibacterium</taxon>
    </lineage>
</organism>
<dbReference type="RefSeq" id="WP_138865594.1">
    <property type="nucleotide sequence ID" value="NZ_VCPC01000005.1"/>
</dbReference>
<dbReference type="Gene3D" id="1.20.120.450">
    <property type="entry name" value="dinb family like domain"/>
    <property type="match status" value="1"/>
</dbReference>
<dbReference type="Proteomes" id="UP001191082">
    <property type="component" value="Unassembled WGS sequence"/>
</dbReference>
<accession>A0ABY2X377</accession>
<keyword evidence="1" id="KW-0413">Isomerase</keyword>
<reference evidence="1 2" key="1">
    <citation type="submission" date="2019-05" db="EMBL/GenBank/DDBJ databases">
        <title>Marivita sp. nov. isolated from sea sediment.</title>
        <authorList>
            <person name="Kim W."/>
        </authorList>
    </citation>
    <scope>NUCLEOTIDE SEQUENCE [LARGE SCALE GENOMIC DNA]</scope>
    <source>
        <strain evidence="1 2">CAU 1492</strain>
    </source>
</reference>
<evidence type="ECO:0000313" key="2">
    <source>
        <dbReference type="Proteomes" id="UP001191082"/>
    </source>
</evidence>
<dbReference type="InterPro" id="IPR034660">
    <property type="entry name" value="DinB/YfiT-like"/>
</dbReference>
<proteinExistence type="predicted"/>
<keyword evidence="2" id="KW-1185">Reference proteome</keyword>
<protein>
    <submittedName>
        <fullName evidence="1">Maleylpyruvate isomerase</fullName>
    </submittedName>
</protein>
<comment type="caution">
    <text evidence="1">The sequence shown here is derived from an EMBL/GenBank/DDBJ whole genome shotgun (WGS) entry which is preliminary data.</text>
</comment>
<gene>
    <name evidence="1" type="ORF">FGK64_19750</name>
</gene>
<sequence>MSTPDQDNLAGARAALRARQGAGARYDADTAPVDDLLMARRGTAYFARQLMGLSDKALYEPSAIVGQTRAHIVARISYEARHHALALESLTQGNALELPEDLPSLDLAISLPARALRNLFQHSEVHLNICWRDLTESQWDMPLTLPNGERVTPRDLPLMRAKSIWHGAVALGSGARVSDIPRQLMDG</sequence>
<dbReference type="GO" id="GO:0016853">
    <property type="term" value="F:isomerase activity"/>
    <property type="evidence" value="ECO:0007669"/>
    <property type="project" value="UniProtKB-KW"/>
</dbReference>
<name>A0ABY2X377_9RHOB</name>
<dbReference type="SUPFAM" id="SSF109854">
    <property type="entry name" value="DinB/YfiT-like putative metalloenzymes"/>
    <property type="match status" value="1"/>
</dbReference>
<dbReference type="EMBL" id="VCPC01000005">
    <property type="protein sequence ID" value="TMV09322.1"/>
    <property type="molecule type" value="Genomic_DNA"/>
</dbReference>
<evidence type="ECO:0000313" key="1">
    <source>
        <dbReference type="EMBL" id="TMV09322.1"/>
    </source>
</evidence>